<comment type="caution">
    <text evidence="2">The sequence shown here is derived from an EMBL/GenBank/DDBJ whole genome shotgun (WGS) entry which is preliminary data.</text>
</comment>
<dbReference type="EMBL" id="PJQY01002658">
    <property type="protein sequence ID" value="PQP91844.1"/>
    <property type="molecule type" value="Genomic_DNA"/>
</dbReference>
<name>A0A314XEZ6_PRUYE</name>
<evidence type="ECO:0000259" key="1">
    <source>
        <dbReference type="Pfam" id="PF14111"/>
    </source>
</evidence>
<accession>A0A314XEZ6</accession>
<organism evidence="2 3">
    <name type="scientific">Prunus yedoensis var. nudiflora</name>
    <dbReference type="NCBI Taxonomy" id="2094558"/>
    <lineage>
        <taxon>Eukaryota</taxon>
        <taxon>Viridiplantae</taxon>
        <taxon>Streptophyta</taxon>
        <taxon>Embryophyta</taxon>
        <taxon>Tracheophyta</taxon>
        <taxon>Spermatophyta</taxon>
        <taxon>Magnoliopsida</taxon>
        <taxon>eudicotyledons</taxon>
        <taxon>Gunneridae</taxon>
        <taxon>Pentapetalae</taxon>
        <taxon>rosids</taxon>
        <taxon>fabids</taxon>
        <taxon>Rosales</taxon>
        <taxon>Rosaceae</taxon>
        <taxon>Amygdaloideae</taxon>
        <taxon>Amygdaleae</taxon>
        <taxon>Prunus</taxon>
    </lineage>
</organism>
<evidence type="ECO:0000313" key="2">
    <source>
        <dbReference type="EMBL" id="PQP91844.1"/>
    </source>
</evidence>
<keyword evidence="3" id="KW-1185">Reference proteome</keyword>
<dbReference type="AlphaFoldDB" id="A0A314XEZ6"/>
<dbReference type="OrthoDB" id="1750606at2759"/>
<dbReference type="Pfam" id="PF14111">
    <property type="entry name" value="DUF4283"/>
    <property type="match status" value="1"/>
</dbReference>
<protein>
    <recommendedName>
        <fullName evidence="1">DUF4283 domain-containing protein</fullName>
    </recommendedName>
</protein>
<gene>
    <name evidence="2" type="ORF">Pyn_12878</name>
</gene>
<proteinExistence type="predicted"/>
<evidence type="ECO:0000313" key="3">
    <source>
        <dbReference type="Proteomes" id="UP000250321"/>
    </source>
</evidence>
<feature type="domain" description="DUF4283" evidence="1">
    <location>
        <begin position="3"/>
        <end position="73"/>
    </location>
</feature>
<sequence>MAKFLLIGKLLTKKSFIKEAFKRIMIAIWQPKARVQIGDLDDQCFVFSFNFKEERAMICMGGPWTFNQSLLVMAEADVCEPSTYPTQYARVLGADSRSPVGAYDSGHGQRNGMAMG</sequence>
<dbReference type="Proteomes" id="UP000250321">
    <property type="component" value="Unassembled WGS sequence"/>
</dbReference>
<dbReference type="InterPro" id="IPR025558">
    <property type="entry name" value="DUF4283"/>
</dbReference>
<reference evidence="2 3" key="1">
    <citation type="submission" date="2018-02" db="EMBL/GenBank/DDBJ databases">
        <title>Draft genome of wild Prunus yedoensis var. nudiflora.</title>
        <authorList>
            <person name="Baek S."/>
            <person name="Kim J.-H."/>
            <person name="Choi K."/>
            <person name="Kim G.-B."/>
            <person name="Cho A."/>
            <person name="Jang H."/>
            <person name="Shin C.-H."/>
            <person name="Yu H.-J."/>
            <person name="Mun J.-H."/>
        </authorList>
    </citation>
    <scope>NUCLEOTIDE SEQUENCE [LARGE SCALE GENOMIC DNA]</scope>
    <source>
        <strain evidence="3">cv. Jeju island</strain>
        <tissue evidence="2">Leaf</tissue>
    </source>
</reference>